<keyword evidence="10" id="KW-0234">DNA repair</keyword>
<dbReference type="CDD" id="cd17932">
    <property type="entry name" value="DEXQc_UvrD"/>
    <property type="match status" value="1"/>
</dbReference>
<evidence type="ECO:0000256" key="9">
    <source>
        <dbReference type="ARBA" id="ARBA00023125"/>
    </source>
</evidence>
<organism evidence="19">
    <name type="scientific">uncultured Solirubrobacteraceae bacterium</name>
    <dbReference type="NCBI Taxonomy" id="1162706"/>
    <lineage>
        <taxon>Bacteria</taxon>
        <taxon>Bacillati</taxon>
        <taxon>Actinomycetota</taxon>
        <taxon>Thermoleophilia</taxon>
        <taxon>Solirubrobacterales</taxon>
        <taxon>Solirubrobacteraceae</taxon>
        <taxon>environmental samples</taxon>
    </lineage>
</organism>
<accession>A0A6J4S005</accession>
<dbReference type="GO" id="GO:0033202">
    <property type="term" value="C:DNA helicase complex"/>
    <property type="evidence" value="ECO:0007669"/>
    <property type="project" value="TreeGrafter"/>
</dbReference>
<keyword evidence="9" id="KW-0238">DNA-binding</keyword>
<name>A0A6J4S005_9ACTN</name>
<dbReference type="Pfam" id="PF12705">
    <property type="entry name" value="PDDEXK_1"/>
    <property type="match status" value="1"/>
</dbReference>
<dbReference type="PROSITE" id="PS51217">
    <property type="entry name" value="UVRD_HELICASE_CTER"/>
    <property type="match status" value="1"/>
</dbReference>
<dbReference type="GO" id="GO:0003677">
    <property type="term" value="F:DNA binding"/>
    <property type="evidence" value="ECO:0007669"/>
    <property type="project" value="UniProtKB-KW"/>
</dbReference>
<comment type="similarity">
    <text evidence="1">Belongs to the helicase family. UvrD subfamily.</text>
</comment>
<keyword evidence="4" id="KW-0227">DNA damage</keyword>
<comment type="catalytic activity">
    <reaction evidence="12">
        <text>Couples ATP hydrolysis with the unwinding of duplex DNA by translocating in the 3'-5' direction.</text>
        <dbReference type="EC" id="5.6.2.4"/>
    </reaction>
</comment>
<dbReference type="InterPro" id="IPR000212">
    <property type="entry name" value="DNA_helicase_UvrD/REP"/>
</dbReference>
<evidence type="ECO:0000256" key="2">
    <source>
        <dbReference type="ARBA" id="ARBA00022722"/>
    </source>
</evidence>
<dbReference type="GO" id="GO:0000725">
    <property type="term" value="P:recombinational repair"/>
    <property type="evidence" value="ECO:0007669"/>
    <property type="project" value="TreeGrafter"/>
</dbReference>
<evidence type="ECO:0000256" key="12">
    <source>
        <dbReference type="ARBA" id="ARBA00034617"/>
    </source>
</evidence>
<comment type="catalytic activity">
    <reaction evidence="14">
        <text>ATP + H2O = ADP + phosphate + H(+)</text>
        <dbReference type="Rhea" id="RHEA:13065"/>
        <dbReference type="ChEBI" id="CHEBI:15377"/>
        <dbReference type="ChEBI" id="CHEBI:15378"/>
        <dbReference type="ChEBI" id="CHEBI:30616"/>
        <dbReference type="ChEBI" id="CHEBI:43474"/>
        <dbReference type="ChEBI" id="CHEBI:456216"/>
        <dbReference type="EC" id="5.6.2.4"/>
    </reaction>
</comment>
<evidence type="ECO:0000256" key="14">
    <source>
        <dbReference type="ARBA" id="ARBA00048988"/>
    </source>
</evidence>
<dbReference type="PANTHER" id="PTHR11070">
    <property type="entry name" value="UVRD / RECB / PCRA DNA HELICASE FAMILY MEMBER"/>
    <property type="match status" value="1"/>
</dbReference>
<evidence type="ECO:0000256" key="4">
    <source>
        <dbReference type="ARBA" id="ARBA00022763"/>
    </source>
</evidence>
<dbReference type="GO" id="GO:0005829">
    <property type="term" value="C:cytosol"/>
    <property type="evidence" value="ECO:0007669"/>
    <property type="project" value="TreeGrafter"/>
</dbReference>
<protein>
    <recommendedName>
        <fullName evidence="13">DNA 3'-5' helicase</fullName>
        <ecNumber evidence="13">5.6.2.4</ecNumber>
    </recommendedName>
</protein>
<feature type="binding site" evidence="15">
    <location>
        <begin position="23"/>
        <end position="30"/>
    </location>
    <ligand>
        <name>ATP</name>
        <dbReference type="ChEBI" id="CHEBI:30616"/>
    </ligand>
</feature>
<feature type="region of interest" description="Disordered" evidence="16">
    <location>
        <begin position="320"/>
        <end position="374"/>
    </location>
</feature>
<dbReference type="Gene3D" id="1.10.486.10">
    <property type="entry name" value="PCRA, domain 4"/>
    <property type="match status" value="1"/>
</dbReference>
<feature type="domain" description="UvrD-like helicase C-terminal" evidence="18">
    <location>
        <begin position="300"/>
        <end position="626"/>
    </location>
</feature>
<reference evidence="19" key="1">
    <citation type="submission" date="2020-02" db="EMBL/GenBank/DDBJ databases">
        <authorList>
            <person name="Meier V. D."/>
        </authorList>
    </citation>
    <scope>NUCLEOTIDE SEQUENCE</scope>
    <source>
        <strain evidence="19">AVDCRST_MAG67</strain>
    </source>
</reference>
<dbReference type="InterPro" id="IPR014017">
    <property type="entry name" value="DNA_helicase_UvrD-like_C"/>
</dbReference>
<evidence type="ECO:0000256" key="15">
    <source>
        <dbReference type="PROSITE-ProRule" id="PRU00560"/>
    </source>
</evidence>
<evidence type="ECO:0000259" key="17">
    <source>
        <dbReference type="PROSITE" id="PS51198"/>
    </source>
</evidence>
<keyword evidence="3 15" id="KW-0547">Nucleotide-binding</keyword>
<dbReference type="AlphaFoldDB" id="A0A6J4S005"/>
<evidence type="ECO:0000259" key="18">
    <source>
        <dbReference type="PROSITE" id="PS51217"/>
    </source>
</evidence>
<evidence type="ECO:0000256" key="11">
    <source>
        <dbReference type="ARBA" id="ARBA00023235"/>
    </source>
</evidence>
<dbReference type="GO" id="GO:0004527">
    <property type="term" value="F:exonuclease activity"/>
    <property type="evidence" value="ECO:0007669"/>
    <property type="project" value="UniProtKB-KW"/>
</dbReference>
<keyword evidence="5 15" id="KW-0378">Hydrolase</keyword>
<dbReference type="InterPro" id="IPR011335">
    <property type="entry name" value="Restrct_endonuc-II-like"/>
</dbReference>
<dbReference type="Gene3D" id="3.90.320.10">
    <property type="match status" value="1"/>
</dbReference>
<evidence type="ECO:0000256" key="6">
    <source>
        <dbReference type="ARBA" id="ARBA00022806"/>
    </source>
</evidence>
<dbReference type="PROSITE" id="PS51198">
    <property type="entry name" value="UVRD_HELICASE_ATP_BIND"/>
    <property type="match status" value="1"/>
</dbReference>
<dbReference type="SUPFAM" id="SSF52980">
    <property type="entry name" value="Restriction endonuclease-like"/>
    <property type="match status" value="1"/>
</dbReference>
<evidence type="ECO:0000313" key="19">
    <source>
        <dbReference type="EMBL" id="CAA9485900.1"/>
    </source>
</evidence>
<dbReference type="Pfam" id="PF00580">
    <property type="entry name" value="UvrD-helicase"/>
    <property type="match status" value="1"/>
</dbReference>
<evidence type="ECO:0000256" key="5">
    <source>
        <dbReference type="ARBA" id="ARBA00022801"/>
    </source>
</evidence>
<evidence type="ECO:0000256" key="16">
    <source>
        <dbReference type="SAM" id="MobiDB-lite"/>
    </source>
</evidence>
<keyword evidence="7" id="KW-0269">Exonuclease</keyword>
<keyword evidence="11" id="KW-0413">Isomerase</keyword>
<keyword evidence="6 15" id="KW-0347">Helicase</keyword>
<proteinExistence type="inferred from homology"/>
<dbReference type="GO" id="GO:0043138">
    <property type="term" value="F:3'-5' DNA helicase activity"/>
    <property type="evidence" value="ECO:0007669"/>
    <property type="project" value="UniProtKB-EC"/>
</dbReference>
<evidence type="ECO:0000256" key="3">
    <source>
        <dbReference type="ARBA" id="ARBA00022741"/>
    </source>
</evidence>
<dbReference type="InterPro" id="IPR038726">
    <property type="entry name" value="PDDEXK_AddAB-type"/>
</dbReference>
<dbReference type="SUPFAM" id="SSF52540">
    <property type="entry name" value="P-loop containing nucleoside triphosphate hydrolases"/>
    <property type="match status" value="1"/>
</dbReference>
<feature type="domain" description="UvrD-like helicase ATP-binding" evidence="17">
    <location>
        <begin position="2"/>
        <end position="299"/>
    </location>
</feature>
<dbReference type="InterPro" id="IPR014016">
    <property type="entry name" value="UvrD-like_ATP-bd"/>
</dbReference>
<keyword evidence="8 15" id="KW-0067">ATP-binding</keyword>
<dbReference type="PANTHER" id="PTHR11070:SF55">
    <property type="entry name" value="DNA 3'-5' HELICASE"/>
    <property type="match status" value="1"/>
</dbReference>
<evidence type="ECO:0000256" key="13">
    <source>
        <dbReference type="ARBA" id="ARBA00034808"/>
    </source>
</evidence>
<evidence type="ECO:0000256" key="10">
    <source>
        <dbReference type="ARBA" id="ARBA00023204"/>
    </source>
</evidence>
<dbReference type="Pfam" id="PF13361">
    <property type="entry name" value="UvrD_C"/>
    <property type="match status" value="1"/>
</dbReference>
<evidence type="ECO:0000256" key="1">
    <source>
        <dbReference type="ARBA" id="ARBA00009922"/>
    </source>
</evidence>
<keyword evidence="2" id="KW-0540">Nuclease</keyword>
<evidence type="ECO:0000256" key="8">
    <source>
        <dbReference type="ARBA" id="ARBA00022840"/>
    </source>
</evidence>
<dbReference type="InterPro" id="IPR011604">
    <property type="entry name" value="PDDEXK-like_dom_sf"/>
</dbReference>
<sequence length="1091" mass="118471">MPDLTPAQARAVAHPNGPLLVLGGAGSGKTTVLARRFAWLVAHEQAAPESILALTPTAGGAAGLRRAVEDALDGPYEELVIHGVRDFCARLLREETREAGVDPFFAPVSRADRLALLLDRIDDLHLRSHDIGGRPAVLLADVIDRIDRLKDALVTAADYAAWAASLPDAGDAERTRAAREAEFAQLYVDHDRLLGAAGALDAGELVLRAVALLRERPHVRARVAERYRHVLVDGWADFGFAPALLVELLAAEHGRLTVCADDDGAVRRMRAAATKNIHDFVRGHPDAQIVRLERSLRCPQQVLDAAEAVLAPIADRIGTPLSASEGEMGPSPMSPEDAASGGGMGPNPMSPEGPDRPHPAPVPPEGPDRPHPAPVRFWRAADERAQAQAVAAEVERLVRGGCPPDRIGVVVRSLGDEGRHVTLALEERAIALRAVGEADFFAQAEVRDVLAWLRLLADPADAAAVVRALARPPVTLRSVDIARCVQIARRRKLDMVSALQAATESPQLPPEAREHIHTFLRLYRDVSGTLDSARPDLFVHRLVDRLELRRQQVFSAQADVVERLVNLARLGELASSYAQRAPHATPRDFARYAAAVAEAGLHEEDGAGAPPPAGAVALMALDAAGERDLDWVFVLGLTSARMPGARLRAGENVPDALLKETLGDDDRTTHTDAMRRLLNVAMTRAAKGLVLAYPALSAGGVAQPPSPFAEEARAALGAEWEVLEEELFGPEEALHATFQTLRDDLLADVARVGKGLGELRLDTDLDVTHAVARYLELVKLAALIERPAGQSVADALGPVNQRLAAELSPLQREVLATSSLDALLLDAERDDRARAAARAARSEPSLEVFLPRRGDGLMLSASDIETYRGCPLRYKFARVLRVPQEPTLNQRFGILVHQVLERYHQLAVESLDELLGLLDFGWRRGGFGDSDEERQLRAKAATALQRYYARVAEEPVEPVWFERAFAFKIGAHTLRGRVDRVDRLADGDYELIDYKTGRPRSAAALREDVQLSLYAVGAREAWQLDATRQAYLYLLDDEKVGVPSSEIDADWIADTVEEVAGGILAQDFEPTPSYAVCSMCDYRIACPAAER</sequence>
<gene>
    <name evidence="19" type="ORF">AVDCRST_MAG67-2121</name>
</gene>
<dbReference type="InterPro" id="IPR027417">
    <property type="entry name" value="P-loop_NTPase"/>
</dbReference>
<dbReference type="EMBL" id="CADCVQ010000054">
    <property type="protein sequence ID" value="CAA9485900.1"/>
    <property type="molecule type" value="Genomic_DNA"/>
</dbReference>
<dbReference type="GO" id="GO:0005524">
    <property type="term" value="F:ATP binding"/>
    <property type="evidence" value="ECO:0007669"/>
    <property type="project" value="UniProtKB-UniRule"/>
</dbReference>
<dbReference type="InterPro" id="IPR013986">
    <property type="entry name" value="DExx_box_DNA_helicase_dom_sf"/>
</dbReference>
<dbReference type="Gene3D" id="3.40.50.300">
    <property type="entry name" value="P-loop containing nucleotide triphosphate hydrolases"/>
    <property type="match status" value="2"/>
</dbReference>
<dbReference type="EC" id="5.6.2.4" evidence="13"/>
<evidence type="ECO:0000256" key="7">
    <source>
        <dbReference type="ARBA" id="ARBA00022839"/>
    </source>
</evidence>
<dbReference type="Gene3D" id="1.10.10.160">
    <property type="match status" value="1"/>
</dbReference>